<dbReference type="InterPro" id="IPR032465">
    <property type="entry name" value="ACMSD"/>
</dbReference>
<evidence type="ECO:0000256" key="4">
    <source>
        <dbReference type="SAM" id="SignalP"/>
    </source>
</evidence>
<accession>A0ABR1IYB2</accession>
<proteinExistence type="inferred from homology"/>
<feature type="chain" id="PRO_5046262262" description="Amidohydrolase-related domain-containing protein" evidence="4">
    <location>
        <begin position="18"/>
        <end position="404"/>
    </location>
</feature>
<feature type="domain" description="Amidohydrolase-related" evidence="5">
    <location>
        <begin position="71"/>
        <end position="401"/>
    </location>
</feature>
<keyword evidence="7" id="KW-1185">Reference proteome</keyword>
<dbReference type="Gene3D" id="3.20.20.140">
    <property type="entry name" value="Metal-dependent hydrolases"/>
    <property type="match status" value="1"/>
</dbReference>
<dbReference type="Pfam" id="PF04909">
    <property type="entry name" value="Amidohydro_2"/>
    <property type="match status" value="1"/>
</dbReference>
<keyword evidence="4" id="KW-0732">Signal</keyword>
<evidence type="ECO:0000256" key="1">
    <source>
        <dbReference type="ARBA" id="ARBA00022793"/>
    </source>
</evidence>
<dbReference type="SUPFAM" id="SSF51556">
    <property type="entry name" value="Metallo-dependent hydrolases"/>
    <property type="match status" value="1"/>
</dbReference>
<evidence type="ECO:0000313" key="7">
    <source>
        <dbReference type="Proteomes" id="UP001498398"/>
    </source>
</evidence>
<comment type="similarity">
    <text evidence="3">Belongs to the metallo-dependent hydrolases superfamily.</text>
</comment>
<reference evidence="6 7" key="1">
    <citation type="submission" date="2024-01" db="EMBL/GenBank/DDBJ databases">
        <title>A draft genome for the cacao thread blight pathogen Marasmiellus scandens.</title>
        <authorList>
            <person name="Baruah I.K."/>
            <person name="Leung J."/>
            <person name="Bukari Y."/>
            <person name="Amoako-Attah I."/>
            <person name="Meinhardt L.W."/>
            <person name="Bailey B.A."/>
            <person name="Cohen S.P."/>
        </authorList>
    </citation>
    <scope>NUCLEOTIDE SEQUENCE [LARGE SCALE GENOMIC DNA]</scope>
    <source>
        <strain evidence="6 7">GH-19</strain>
    </source>
</reference>
<dbReference type="InterPro" id="IPR006680">
    <property type="entry name" value="Amidohydro-rel"/>
</dbReference>
<dbReference type="InterPro" id="IPR032466">
    <property type="entry name" value="Metal_Hydrolase"/>
</dbReference>
<keyword evidence="1 3" id="KW-0210">Decarboxylase</keyword>
<keyword evidence="2 3" id="KW-0456">Lyase</keyword>
<sequence length="404" mass="44604">MKVFLLSIALVFQLCWAQSSSNISQAIIENAEADNIDLTILPFLNDALDAIASTYANANQTLQRKGNGTIIDVHVHVVPDWYRAIQPITGGNPTPPWDLESWLSFLDGEGIGRAVFSFSCPAANVFMGNKSMTVALARLMNEQLAAIARAVPNQLQFYGVVPLPYTDEAFVEAKYVVEKLGAIGFFLTSNFEDNYLGSATLRPFLTSLESMPTRQIVYVHPTTPYMKVDGEFVEANPTPYASGIIEFYFETARTLEDLITTQTVLNFTNIDYIIPHAGGAFPAIADRMMKSAPATYDATLETLQTRYDLLPLFPGSLPEEIWCLSGFLRFWWDSAGPTYYHQVAGLLAYGIPKTRLLFGSDFPYAPSFTQPGALAAIKASDLLSDEDKDMLFTTNAQDLFGQTP</sequence>
<gene>
    <name evidence="6" type="ORF">VKT23_016781</name>
</gene>
<feature type="signal peptide" evidence="4">
    <location>
        <begin position="1"/>
        <end position="17"/>
    </location>
</feature>
<evidence type="ECO:0000256" key="3">
    <source>
        <dbReference type="RuleBase" id="RU366045"/>
    </source>
</evidence>
<dbReference type="PANTHER" id="PTHR21240">
    <property type="entry name" value="2-AMINO-3-CARBOXYLMUCONATE-6-SEMIALDEHYDE DECARBOXYLASE"/>
    <property type="match status" value="1"/>
</dbReference>
<dbReference type="Proteomes" id="UP001498398">
    <property type="component" value="Unassembled WGS sequence"/>
</dbReference>
<evidence type="ECO:0000259" key="5">
    <source>
        <dbReference type="Pfam" id="PF04909"/>
    </source>
</evidence>
<evidence type="ECO:0000313" key="6">
    <source>
        <dbReference type="EMBL" id="KAK7441000.1"/>
    </source>
</evidence>
<evidence type="ECO:0000256" key="2">
    <source>
        <dbReference type="ARBA" id="ARBA00023239"/>
    </source>
</evidence>
<dbReference type="PANTHER" id="PTHR21240:SF32">
    <property type="entry name" value="AMIDOHYDROLASE-RELATED DOMAIN-CONTAINING PROTEIN"/>
    <property type="match status" value="1"/>
</dbReference>
<dbReference type="EMBL" id="JBANRG010000065">
    <property type="protein sequence ID" value="KAK7441000.1"/>
    <property type="molecule type" value="Genomic_DNA"/>
</dbReference>
<comment type="caution">
    <text evidence="6">The sequence shown here is derived from an EMBL/GenBank/DDBJ whole genome shotgun (WGS) entry which is preliminary data.</text>
</comment>
<protein>
    <recommendedName>
        <fullName evidence="5">Amidohydrolase-related domain-containing protein</fullName>
    </recommendedName>
</protein>
<name>A0ABR1IYB2_9AGAR</name>
<organism evidence="6 7">
    <name type="scientific">Marasmiellus scandens</name>
    <dbReference type="NCBI Taxonomy" id="2682957"/>
    <lineage>
        <taxon>Eukaryota</taxon>
        <taxon>Fungi</taxon>
        <taxon>Dikarya</taxon>
        <taxon>Basidiomycota</taxon>
        <taxon>Agaricomycotina</taxon>
        <taxon>Agaricomycetes</taxon>
        <taxon>Agaricomycetidae</taxon>
        <taxon>Agaricales</taxon>
        <taxon>Marasmiineae</taxon>
        <taxon>Omphalotaceae</taxon>
        <taxon>Marasmiellus</taxon>
    </lineage>
</organism>